<protein>
    <submittedName>
        <fullName evidence="4">Type IV pilus biogenesis protein PilF</fullName>
    </submittedName>
</protein>
<dbReference type="SMART" id="SM00028">
    <property type="entry name" value="TPR"/>
    <property type="match status" value="4"/>
</dbReference>
<dbReference type="PANTHER" id="PTHR45586:SF1">
    <property type="entry name" value="LIPOPOLYSACCHARIDE ASSEMBLY PROTEIN B"/>
    <property type="match status" value="1"/>
</dbReference>
<organism evidence="4 5">
    <name type="scientific">Marinobacter excellens LAMA 842</name>
    <dbReference type="NCBI Taxonomy" id="1306954"/>
    <lineage>
        <taxon>Bacteria</taxon>
        <taxon>Pseudomonadati</taxon>
        <taxon>Pseudomonadota</taxon>
        <taxon>Gammaproteobacteria</taxon>
        <taxon>Pseudomonadales</taxon>
        <taxon>Marinobacteraceae</taxon>
        <taxon>Marinobacter</taxon>
    </lineage>
</organism>
<dbReference type="InterPro" id="IPR019734">
    <property type="entry name" value="TPR_rpt"/>
</dbReference>
<gene>
    <name evidence="4" type="ORF">J122_2064</name>
</gene>
<dbReference type="PATRIC" id="fig|1306954.6.peg.4038"/>
<comment type="caution">
    <text evidence="4">The sequence shown here is derived from an EMBL/GenBank/DDBJ whole genome shotgun (WGS) entry which is preliminary data.</text>
</comment>
<dbReference type="Pfam" id="PF13181">
    <property type="entry name" value="TPR_8"/>
    <property type="match status" value="1"/>
</dbReference>
<dbReference type="EMBL" id="LOCO01000009">
    <property type="protein sequence ID" value="KXO09789.1"/>
    <property type="molecule type" value="Genomic_DNA"/>
</dbReference>
<keyword evidence="1" id="KW-0677">Repeat</keyword>
<name>A0A137SBH0_9GAMM</name>
<reference evidence="5" key="1">
    <citation type="submission" date="2015-12" db="EMBL/GenBank/DDBJ databases">
        <authorList>
            <person name="Lima A."/>
            <person name="Farahani Zayas N."/>
            <person name="Castro Da Silva M.A."/>
            <person name="Cabral A."/>
            <person name="Pessatti M.L."/>
        </authorList>
    </citation>
    <scope>NUCLEOTIDE SEQUENCE [LARGE SCALE GENOMIC DNA]</scope>
    <source>
        <strain evidence="5">LAMA 842</strain>
    </source>
</reference>
<dbReference type="NCBIfam" id="TIGR02521">
    <property type="entry name" value="type_IV_pilW"/>
    <property type="match status" value="1"/>
</dbReference>
<dbReference type="Proteomes" id="UP000070282">
    <property type="component" value="Unassembled WGS sequence"/>
</dbReference>
<sequence length="268" mass="30296">MKGKAQGSHLFTMAVLLFGLVLSGCVTTTDSRFSREADRDKAVSNYVQLATAYIGQGNLDRARHHLERALELSPNSSEALAAMGLVYNAEGEPELAERNFKRAISQDSSYSRARVYYGAFLYSNGRFSEARDQFSVASRDTGYRERGAVFYNLGMTEERLGNLDAAAGAYRRAVELTRGEARTLLSLSRVLVEQEDFTEASRYYSRLQTMIQRNTRLSHSAESLYTGILIARHFNDRDQEVSLAMLLRNDYSNSLEYQQYRVLIANDR</sequence>
<dbReference type="InterPro" id="IPR051012">
    <property type="entry name" value="CellSynth/LPSAsmb/PSIAsmb"/>
</dbReference>
<dbReference type="PROSITE" id="PS50005">
    <property type="entry name" value="TPR"/>
    <property type="match status" value="3"/>
</dbReference>
<dbReference type="PANTHER" id="PTHR45586">
    <property type="entry name" value="TPR REPEAT-CONTAINING PROTEIN PA4667"/>
    <property type="match status" value="1"/>
</dbReference>
<feature type="repeat" description="TPR" evidence="3">
    <location>
        <begin position="77"/>
        <end position="110"/>
    </location>
</feature>
<keyword evidence="5" id="KW-1185">Reference proteome</keyword>
<feature type="repeat" description="TPR" evidence="3">
    <location>
        <begin position="147"/>
        <end position="180"/>
    </location>
</feature>
<dbReference type="SUPFAM" id="SSF48452">
    <property type="entry name" value="TPR-like"/>
    <property type="match status" value="1"/>
</dbReference>
<accession>A0A137SBH0</accession>
<evidence type="ECO:0000313" key="4">
    <source>
        <dbReference type="EMBL" id="KXO09789.1"/>
    </source>
</evidence>
<evidence type="ECO:0000256" key="1">
    <source>
        <dbReference type="ARBA" id="ARBA00022737"/>
    </source>
</evidence>
<dbReference type="Gene3D" id="1.25.40.10">
    <property type="entry name" value="Tetratricopeptide repeat domain"/>
    <property type="match status" value="1"/>
</dbReference>
<evidence type="ECO:0000256" key="3">
    <source>
        <dbReference type="PROSITE-ProRule" id="PRU00339"/>
    </source>
</evidence>
<evidence type="ECO:0000313" key="5">
    <source>
        <dbReference type="Proteomes" id="UP000070282"/>
    </source>
</evidence>
<evidence type="ECO:0000256" key="2">
    <source>
        <dbReference type="ARBA" id="ARBA00022803"/>
    </source>
</evidence>
<dbReference type="InterPro" id="IPR013360">
    <property type="entry name" value="Pilus_4_PilW"/>
</dbReference>
<dbReference type="InterPro" id="IPR011990">
    <property type="entry name" value="TPR-like_helical_dom_sf"/>
</dbReference>
<dbReference type="PROSITE" id="PS50293">
    <property type="entry name" value="TPR_REGION"/>
    <property type="match status" value="1"/>
</dbReference>
<dbReference type="PROSITE" id="PS51257">
    <property type="entry name" value="PROKAR_LIPOPROTEIN"/>
    <property type="match status" value="1"/>
</dbReference>
<feature type="repeat" description="TPR" evidence="3">
    <location>
        <begin position="43"/>
        <end position="76"/>
    </location>
</feature>
<dbReference type="AlphaFoldDB" id="A0A137SBH0"/>
<keyword evidence="2 3" id="KW-0802">TPR repeat</keyword>
<proteinExistence type="predicted"/>
<dbReference type="Pfam" id="PF13424">
    <property type="entry name" value="TPR_12"/>
    <property type="match status" value="1"/>
</dbReference>